<dbReference type="EMBL" id="FJVC01000220">
    <property type="protein sequence ID" value="CZT45711.1"/>
    <property type="molecule type" value="Genomic_DNA"/>
</dbReference>
<evidence type="ECO:0000313" key="1">
    <source>
        <dbReference type="EMBL" id="CZT45711.1"/>
    </source>
</evidence>
<reference evidence="2" key="1">
    <citation type="submission" date="2016-03" db="EMBL/GenBank/DDBJ databases">
        <authorList>
            <person name="Guldener U."/>
        </authorList>
    </citation>
    <scope>NUCLEOTIDE SEQUENCE [LARGE SCALE GENOMIC DNA]</scope>
</reference>
<gene>
    <name evidence="1" type="ORF">RSE6_06043</name>
</gene>
<keyword evidence="2" id="KW-1185">Reference proteome</keyword>
<sequence length="53" mass="5912">MPQSSKCNTASNRMCILVVRSSRLKAQPLCKGRGWIHRIGYKQSAVHIVNSVT</sequence>
<organism evidence="1 2">
    <name type="scientific">Rhynchosporium secalis</name>
    <name type="common">Barley scald fungus</name>
    <dbReference type="NCBI Taxonomy" id="38038"/>
    <lineage>
        <taxon>Eukaryota</taxon>
        <taxon>Fungi</taxon>
        <taxon>Dikarya</taxon>
        <taxon>Ascomycota</taxon>
        <taxon>Pezizomycotina</taxon>
        <taxon>Leotiomycetes</taxon>
        <taxon>Helotiales</taxon>
        <taxon>Ploettnerulaceae</taxon>
        <taxon>Rhynchosporium</taxon>
    </lineage>
</organism>
<name>A0A1E1M9C9_RHYSE</name>
<dbReference type="AlphaFoldDB" id="A0A1E1M9C9"/>
<proteinExistence type="predicted"/>
<protein>
    <submittedName>
        <fullName evidence="1">Uncharacterized protein</fullName>
    </submittedName>
</protein>
<accession>A0A1E1M9C9</accession>
<dbReference type="Proteomes" id="UP000177625">
    <property type="component" value="Unassembled WGS sequence"/>
</dbReference>
<evidence type="ECO:0000313" key="2">
    <source>
        <dbReference type="Proteomes" id="UP000177625"/>
    </source>
</evidence>